<protein>
    <submittedName>
        <fullName evidence="4">General secretion pathway protein GspD</fullName>
    </submittedName>
</protein>
<comment type="similarity">
    <text evidence="1">Belongs to the bacterial secretin family.</text>
</comment>
<evidence type="ECO:0000256" key="2">
    <source>
        <dbReference type="SAM" id="SignalP"/>
    </source>
</evidence>
<evidence type="ECO:0000259" key="3">
    <source>
        <dbReference type="Pfam" id="PF00263"/>
    </source>
</evidence>
<evidence type="ECO:0000313" key="4">
    <source>
        <dbReference type="EMBL" id="QKJ31059.1"/>
    </source>
</evidence>
<proteinExistence type="inferred from homology"/>
<dbReference type="Proteomes" id="UP000505355">
    <property type="component" value="Chromosome"/>
</dbReference>
<sequence>MHKKLTLFLIILSFFCTATWAQQKDRIQVIQQKLETLAQTVPGLNQKVQLSIANVSIQDYLNAISKANAISMSIDPKLNMRVNNNLTDVTAINVLVFLAGQYNLDISIVGSILVIAPYQDPNQFIKPPLREIPVRYDAPTNNLSLELANDSLITVAKKITRLSGKNVVVPTTLQGKRVNGYFASAPFDMVLEKLAYSNELKMQKTADGFYLFQPLADGEELYVTGDHNTAVRRVFKPVTPNTTGGGLNIYSKMVGGQKLLSADVSNGNILDLVRTASQEMNKSYFLYSDLKGTITVHANDLSYDDFLSAIFRGTEYTFHVDNGIYMMGSRKLEGLRTNKIVALQNRSIDTVMAMIPREWMKDVEIKEFREQNTLLLSGSAPQIRELETYINQLDKIVPMVMIEITLVDINKSRTVATGLKVGVADSAVKSGGTLLSGFDFTFSASSINGLLDKLGGSYANLGHVVPNFYASIKALESLNNVEVHSIPKLTTLNGHAATSSIGSRSWYLVQTQNVIPSISSPTINYTQQYNSVDANMIINIKPIVSGDDQVTLGIKIDITDFNGTPPANSPPPTSTSKFESIVRAHNEDMIVLGGLERTIDSDNSSGTPLLSRIPVIKWFFSTKTKTHQKVVTLVFIKPTIIR</sequence>
<dbReference type="GO" id="GO:0015627">
    <property type="term" value="C:type II protein secretion system complex"/>
    <property type="evidence" value="ECO:0007669"/>
    <property type="project" value="TreeGrafter"/>
</dbReference>
<feature type="signal peptide" evidence="2">
    <location>
        <begin position="1"/>
        <end position="21"/>
    </location>
</feature>
<dbReference type="RefSeq" id="WP_173415726.1">
    <property type="nucleotide sequence ID" value="NZ_CP054139.1"/>
</dbReference>
<dbReference type="InterPro" id="IPR004846">
    <property type="entry name" value="T2SS/T3SS_dom"/>
</dbReference>
<dbReference type="GO" id="GO:0009306">
    <property type="term" value="P:protein secretion"/>
    <property type="evidence" value="ECO:0007669"/>
    <property type="project" value="InterPro"/>
</dbReference>
<organism evidence="4 5">
    <name type="scientific">Mucilaginibacter mali</name>
    <dbReference type="NCBI Taxonomy" id="2740462"/>
    <lineage>
        <taxon>Bacteria</taxon>
        <taxon>Pseudomonadati</taxon>
        <taxon>Bacteroidota</taxon>
        <taxon>Sphingobacteriia</taxon>
        <taxon>Sphingobacteriales</taxon>
        <taxon>Sphingobacteriaceae</taxon>
        <taxon>Mucilaginibacter</taxon>
    </lineage>
</organism>
<feature type="domain" description="Type II/III secretion system secretin-like" evidence="3">
    <location>
        <begin position="474"/>
        <end position="642"/>
    </location>
</feature>
<evidence type="ECO:0000256" key="1">
    <source>
        <dbReference type="RuleBase" id="RU004003"/>
    </source>
</evidence>
<dbReference type="PRINTS" id="PR00811">
    <property type="entry name" value="BCTERIALGSPD"/>
</dbReference>
<name>A0A7D4UE04_9SPHI</name>
<gene>
    <name evidence="4" type="ORF">HQ865_15285</name>
</gene>
<dbReference type="Pfam" id="PF00263">
    <property type="entry name" value="Secretin"/>
    <property type="match status" value="1"/>
</dbReference>
<dbReference type="KEGG" id="mmab:HQ865_15285"/>
<feature type="chain" id="PRO_5028988249" evidence="2">
    <location>
        <begin position="22"/>
        <end position="642"/>
    </location>
</feature>
<keyword evidence="2" id="KW-0732">Signal</keyword>
<dbReference type="PANTHER" id="PTHR30332:SF17">
    <property type="entry name" value="TYPE IV PILIATION SYSTEM PROTEIN DR_0774-RELATED"/>
    <property type="match status" value="1"/>
</dbReference>
<dbReference type="InterPro" id="IPR001775">
    <property type="entry name" value="GspD/PilQ"/>
</dbReference>
<reference evidence="4 5" key="1">
    <citation type="submission" date="2020-05" db="EMBL/GenBank/DDBJ databases">
        <title>Mucilaginibacter mali sp. nov.</title>
        <authorList>
            <person name="Kim H.S."/>
            <person name="Lee K.C."/>
            <person name="Suh M.K."/>
            <person name="Kim J.-S."/>
            <person name="Han K.-I."/>
            <person name="Eom M.K."/>
            <person name="Shin Y.K."/>
            <person name="Lee J.-S."/>
        </authorList>
    </citation>
    <scope>NUCLEOTIDE SEQUENCE [LARGE SCALE GENOMIC DNA]</scope>
    <source>
        <strain evidence="4 5">G2-14</strain>
    </source>
</reference>
<dbReference type="EMBL" id="CP054139">
    <property type="protein sequence ID" value="QKJ31059.1"/>
    <property type="molecule type" value="Genomic_DNA"/>
</dbReference>
<dbReference type="PANTHER" id="PTHR30332">
    <property type="entry name" value="PROBABLE GENERAL SECRETION PATHWAY PROTEIN D"/>
    <property type="match status" value="1"/>
</dbReference>
<dbReference type="InterPro" id="IPR050810">
    <property type="entry name" value="Bact_Secretion_Sys_Channel"/>
</dbReference>
<keyword evidence="5" id="KW-1185">Reference proteome</keyword>
<evidence type="ECO:0000313" key="5">
    <source>
        <dbReference type="Proteomes" id="UP000505355"/>
    </source>
</evidence>
<accession>A0A7D4UE04</accession>
<dbReference type="AlphaFoldDB" id="A0A7D4UE04"/>
<dbReference type="Gene3D" id="3.55.50.30">
    <property type="match status" value="1"/>
</dbReference>